<evidence type="ECO:0000256" key="2">
    <source>
        <dbReference type="ARBA" id="ARBA00010944"/>
    </source>
</evidence>
<dbReference type="UniPathway" id="UPA00124"/>
<evidence type="ECO:0000259" key="7">
    <source>
        <dbReference type="Pfam" id="PF04321"/>
    </source>
</evidence>
<dbReference type="AlphaFoldDB" id="A0A3Q9FSM7"/>
<dbReference type="SUPFAM" id="SSF51735">
    <property type="entry name" value="NAD(P)-binding Rossmann-fold domains"/>
    <property type="match status" value="1"/>
</dbReference>
<comment type="similarity">
    <text evidence="2 6">Belongs to the dTDP-4-dehydrorhamnose reductase family.</text>
</comment>
<dbReference type="OrthoDB" id="9803892at2"/>
<sequence length="286" mass="32150">MQKEILVTGARGQLGSELNYLANTIEARFKFVDLDELDITNQDDVNSFFTQRNFSHCINCAGYTAVDKAESDEETARKVNVLGTKNLAIACKENNVTLFHISTDFVFDGNQITPYSEEIIPSPISVYGVTKLEGENEVIKTMTNYFIIRTAWLYSSFGNNFVQTMLRLANERDELGVIVDQIGSPTYARDLAKAILSIITQESTAYGVYHYSNEGVASWYDFAQSIFLLSKTNIKVNPLPTSAYPTPAKRPKMSVMDKSKFRTSFNITIPYWQSSLIDCLKVLGDK</sequence>
<feature type="domain" description="RmlD-like substrate binding" evidence="7">
    <location>
        <begin position="4"/>
        <end position="282"/>
    </location>
</feature>
<dbReference type="CDD" id="cd05254">
    <property type="entry name" value="dTDP_HR_like_SDR_e"/>
    <property type="match status" value="1"/>
</dbReference>
<organism evidence="8 9">
    <name type="scientific">Flammeovirga pectinis</name>
    <dbReference type="NCBI Taxonomy" id="2494373"/>
    <lineage>
        <taxon>Bacteria</taxon>
        <taxon>Pseudomonadati</taxon>
        <taxon>Bacteroidota</taxon>
        <taxon>Cytophagia</taxon>
        <taxon>Cytophagales</taxon>
        <taxon>Flammeovirgaceae</taxon>
        <taxon>Flammeovirga</taxon>
    </lineage>
</organism>
<evidence type="ECO:0000313" key="8">
    <source>
        <dbReference type="EMBL" id="AZQ63576.1"/>
    </source>
</evidence>
<name>A0A3Q9FSM7_9BACT</name>
<dbReference type="NCBIfam" id="TIGR01214">
    <property type="entry name" value="rmlD"/>
    <property type="match status" value="1"/>
</dbReference>
<evidence type="ECO:0000313" key="9">
    <source>
        <dbReference type="Proteomes" id="UP000267268"/>
    </source>
</evidence>
<dbReference type="EC" id="1.1.1.133" evidence="3 6"/>
<dbReference type="GO" id="GO:0008831">
    <property type="term" value="F:dTDP-4-dehydrorhamnose reductase activity"/>
    <property type="evidence" value="ECO:0007669"/>
    <property type="project" value="UniProtKB-EC"/>
</dbReference>
<evidence type="ECO:0000256" key="5">
    <source>
        <dbReference type="ARBA" id="ARBA00048200"/>
    </source>
</evidence>
<dbReference type="Proteomes" id="UP000267268">
    <property type="component" value="Chromosome 1"/>
</dbReference>
<proteinExistence type="inferred from homology"/>
<keyword evidence="9" id="KW-1185">Reference proteome</keyword>
<keyword evidence="6 8" id="KW-0560">Oxidoreductase</keyword>
<dbReference type="InterPro" id="IPR005913">
    <property type="entry name" value="dTDP_dehydrorham_reduct"/>
</dbReference>
<comment type="pathway">
    <text evidence="1 6">Carbohydrate biosynthesis; dTDP-L-rhamnose biosynthesis.</text>
</comment>
<dbReference type="InterPro" id="IPR029903">
    <property type="entry name" value="RmlD-like-bd"/>
</dbReference>
<evidence type="ECO:0000256" key="1">
    <source>
        <dbReference type="ARBA" id="ARBA00004781"/>
    </source>
</evidence>
<protein>
    <recommendedName>
        <fullName evidence="4 6">dTDP-4-dehydrorhamnose reductase</fullName>
        <ecNumber evidence="3 6">1.1.1.133</ecNumber>
    </recommendedName>
</protein>
<dbReference type="GO" id="GO:0005829">
    <property type="term" value="C:cytosol"/>
    <property type="evidence" value="ECO:0007669"/>
    <property type="project" value="TreeGrafter"/>
</dbReference>
<evidence type="ECO:0000256" key="4">
    <source>
        <dbReference type="ARBA" id="ARBA00017099"/>
    </source>
</evidence>
<evidence type="ECO:0000256" key="6">
    <source>
        <dbReference type="RuleBase" id="RU364082"/>
    </source>
</evidence>
<evidence type="ECO:0000256" key="3">
    <source>
        <dbReference type="ARBA" id="ARBA00012929"/>
    </source>
</evidence>
<dbReference type="Gene3D" id="3.90.25.10">
    <property type="entry name" value="UDP-galactose 4-epimerase, domain 1"/>
    <property type="match status" value="1"/>
</dbReference>
<dbReference type="Pfam" id="PF04321">
    <property type="entry name" value="RmlD_sub_bind"/>
    <property type="match status" value="1"/>
</dbReference>
<dbReference type="GO" id="GO:0019305">
    <property type="term" value="P:dTDP-rhamnose biosynthetic process"/>
    <property type="evidence" value="ECO:0007669"/>
    <property type="project" value="UniProtKB-UniPathway"/>
</dbReference>
<dbReference type="RefSeq" id="WP_126616363.1">
    <property type="nucleotide sequence ID" value="NZ_CP034562.1"/>
</dbReference>
<accession>A0A3Q9FSM7</accession>
<dbReference type="Gene3D" id="3.40.50.720">
    <property type="entry name" value="NAD(P)-binding Rossmann-like Domain"/>
    <property type="match status" value="1"/>
</dbReference>
<dbReference type="KEGG" id="fll:EI427_15505"/>
<comment type="function">
    <text evidence="6">Catalyzes the reduction of dTDP-6-deoxy-L-lyxo-4-hexulose to yield dTDP-L-rhamnose.</text>
</comment>
<gene>
    <name evidence="8" type="primary">rfbD</name>
    <name evidence="8" type="ORF">EI427_15505</name>
</gene>
<dbReference type="EMBL" id="CP034562">
    <property type="protein sequence ID" value="AZQ63576.1"/>
    <property type="molecule type" value="Genomic_DNA"/>
</dbReference>
<comment type="catalytic activity">
    <reaction evidence="5">
        <text>dTDP-beta-L-rhamnose + NADP(+) = dTDP-4-dehydro-beta-L-rhamnose + NADPH + H(+)</text>
        <dbReference type="Rhea" id="RHEA:21796"/>
        <dbReference type="ChEBI" id="CHEBI:15378"/>
        <dbReference type="ChEBI" id="CHEBI:57510"/>
        <dbReference type="ChEBI" id="CHEBI:57783"/>
        <dbReference type="ChEBI" id="CHEBI:58349"/>
        <dbReference type="ChEBI" id="CHEBI:62830"/>
        <dbReference type="EC" id="1.1.1.133"/>
    </reaction>
</comment>
<keyword evidence="6" id="KW-0521">NADP</keyword>
<reference evidence="8 9" key="1">
    <citation type="submission" date="2018-12" db="EMBL/GenBank/DDBJ databases">
        <title>Flammeovirga pectinis sp. nov., isolated from the gut of the Korean scallop, Patinopecten yessoensis.</title>
        <authorList>
            <person name="Bae J.-W."/>
            <person name="Jeong Y.-S."/>
            <person name="Kang W."/>
        </authorList>
    </citation>
    <scope>NUCLEOTIDE SEQUENCE [LARGE SCALE GENOMIC DNA]</scope>
    <source>
        <strain evidence="8 9">L12M1</strain>
    </source>
</reference>
<dbReference type="PANTHER" id="PTHR10491">
    <property type="entry name" value="DTDP-4-DEHYDRORHAMNOSE REDUCTASE"/>
    <property type="match status" value="1"/>
</dbReference>
<dbReference type="PANTHER" id="PTHR10491:SF4">
    <property type="entry name" value="METHIONINE ADENOSYLTRANSFERASE 2 SUBUNIT BETA"/>
    <property type="match status" value="1"/>
</dbReference>
<dbReference type="InterPro" id="IPR036291">
    <property type="entry name" value="NAD(P)-bd_dom_sf"/>
</dbReference>